<evidence type="ECO:0000313" key="11">
    <source>
        <dbReference type="Proteomes" id="UP000642829"/>
    </source>
</evidence>
<accession>A0A8J3DJZ9</accession>
<dbReference type="Gene3D" id="3.90.1150.10">
    <property type="entry name" value="Aspartate Aminotransferase, domain 1"/>
    <property type="match status" value="1"/>
</dbReference>
<dbReference type="CDD" id="cd06453">
    <property type="entry name" value="SufS_like"/>
    <property type="match status" value="1"/>
</dbReference>
<dbReference type="PROSITE" id="PS00595">
    <property type="entry name" value="AA_TRANSFER_CLASS_5"/>
    <property type="match status" value="1"/>
</dbReference>
<comment type="catalytic activity">
    <reaction evidence="6 8">
        <text>(sulfur carrier)-H + L-cysteine = (sulfur carrier)-SH + L-alanine</text>
        <dbReference type="Rhea" id="RHEA:43892"/>
        <dbReference type="Rhea" id="RHEA-COMP:14737"/>
        <dbReference type="Rhea" id="RHEA-COMP:14739"/>
        <dbReference type="ChEBI" id="CHEBI:29917"/>
        <dbReference type="ChEBI" id="CHEBI:35235"/>
        <dbReference type="ChEBI" id="CHEBI:57972"/>
        <dbReference type="ChEBI" id="CHEBI:64428"/>
        <dbReference type="EC" id="2.8.1.7"/>
    </reaction>
</comment>
<proteinExistence type="inferred from homology"/>
<reference evidence="10" key="1">
    <citation type="journal article" date="2014" name="Int. J. Syst. Evol. Microbiol.">
        <title>Complete genome sequence of Corynebacterium casei LMG S-19264T (=DSM 44701T), isolated from a smear-ripened cheese.</title>
        <authorList>
            <consortium name="US DOE Joint Genome Institute (JGI-PGF)"/>
            <person name="Walter F."/>
            <person name="Albersmeier A."/>
            <person name="Kalinowski J."/>
            <person name="Ruckert C."/>
        </authorList>
    </citation>
    <scope>NUCLEOTIDE SEQUENCE</scope>
    <source>
        <strain evidence="10">KCTC 12870</strain>
    </source>
</reference>
<evidence type="ECO:0000256" key="8">
    <source>
        <dbReference type="RuleBase" id="RU004506"/>
    </source>
</evidence>
<dbReference type="GO" id="GO:0031071">
    <property type="term" value="F:cysteine desulfurase activity"/>
    <property type="evidence" value="ECO:0007669"/>
    <property type="project" value="UniProtKB-UniRule"/>
</dbReference>
<dbReference type="Gene3D" id="3.40.640.10">
    <property type="entry name" value="Type I PLP-dependent aspartate aminotransferase-like (Major domain)"/>
    <property type="match status" value="1"/>
</dbReference>
<keyword evidence="11" id="KW-1185">Reference proteome</keyword>
<dbReference type="PANTHER" id="PTHR43586">
    <property type="entry name" value="CYSTEINE DESULFURASE"/>
    <property type="match status" value="1"/>
</dbReference>
<dbReference type="GO" id="GO:0006534">
    <property type="term" value="P:cysteine metabolic process"/>
    <property type="evidence" value="ECO:0007669"/>
    <property type="project" value="UniProtKB-UniRule"/>
</dbReference>
<organism evidence="10 11">
    <name type="scientific">Cerasicoccus arenae</name>
    <dbReference type="NCBI Taxonomy" id="424488"/>
    <lineage>
        <taxon>Bacteria</taxon>
        <taxon>Pseudomonadati</taxon>
        <taxon>Verrucomicrobiota</taxon>
        <taxon>Opitutia</taxon>
        <taxon>Puniceicoccales</taxon>
        <taxon>Cerasicoccaceae</taxon>
        <taxon>Cerasicoccus</taxon>
    </lineage>
</organism>
<evidence type="ECO:0000256" key="2">
    <source>
        <dbReference type="ARBA" id="ARBA00010447"/>
    </source>
</evidence>
<evidence type="ECO:0000256" key="4">
    <source>
        <dbReference type="ARBA" id="ARBA00022679"/>
    </source>
</evidence>
<comment type="cofactor">
    <cofactor evidence="1 7">
        <name>pyridoxal 5'-phosphate</name>
        <dbReference type="ChEBI" id="CHEBI:597326"/>
    </cofactor>
</comment>
<evidence type="ECO:0000256" key="3">
    <source>
        <dbReference type="ARBA" id="ARBA00012239"/>
    </source>
</evidence>
<dbReference type="Proteomes" id="UP000642829">
    <property type="component" value="Unassembled WGS sequence"/>
</dbReference>
<name>A0A8J3DJZ9_9BACT</name>
<dbReference type="NCBIfam" id="TIGR01979">
    <property type="entry name" value="sufS"/>
    <property type="match status" value="1"/>
</dbReference>
<dbReference type="SUPFAM" id="SSF53383">
    <property type="entry name" value="PLP-dependent transferases"/>
    <property type="match status" value="1"/>
</dbReference>
<feature type="domain" description="Aminotransferase class V" evidence="9">
    <location>
        <begin position="26"/>
        <end position="395"/>
    </location>
</feature>
<dbReference type="EC" id="2.8.1.7" evidence="3 8"/>
<dbReference type="GO" id="GO:0030170">
    <property type="term" value="F:pyridoxal phosphate binding"/>
    <property type="evidence" value="ECO:0007669"/>
    <property type="project" value="UniProtKB-UniRule"/>
</dbReference>
<gene>
    <name evidence="10" type="primary">sufS</name>
    <name evidence="10" type="ORF">GCM10007047_32610</name>
</gene>
<keyword evidence="5 8" id="KW-0663">Pyridoxal phosphate</keyword>
<dbReference type="InterPro" id="IPR010970">
    <property type="entry name" value="Cys_dSase_SufS"/>
</dbReference>
<comment type="caution">
    <text evidence="10">The sequence shown here is derived from an EMBL/GenBank/DDBJ whole genome shotgun (WGS) entry which is preliminary data.</text>
</comment>
<evidence type="ECO:0000256" key="7">
    <source>
        <dbReference type="RuleBase" id="RU004504"/>
    </source>
</evidence>
<comment type="similarity">
    <text evidence="2 8">Belongs to the class-V pyridoxal-phosphate-dependent aminotransferase family. Csd subfamily.</text>
</comment>
<evidence type="ECO:0000256" key="6">
    <source>
        <dbReference type="ARBA" id="ARBA00050776"/>
    </source>
</evidence>
<evidence type="ECO:0000313" key="10">
    <source>
        <dbReference type="EMBL" id="GHC12697.1"/>
    </source>
</evidence>
<evidence type="ECO:0000256" key="1">
    <source>
        <dbReference type="ARBA" id="ARBA00001933"/>
    </source>
</evidence>
<protein>
    <recommendedName>
        <fullName evidence="3 8">Cysteine desulfurase</fullName>
        <ecNumber evidence="3 8">2.8.1.7</ecNumber>
    </recommendedName>
</protein>
<reference evidence="10" key="2">
    <citation type="submission" date="2020-09" db="EMBL/GenBank/DDBJ databases">
        <authorList>
            <person name="Sun Q."/>
            <person name="Kim S."/>
        </authorList>
    </citation>
    <scope>NUCLEOTIDE SEQUENCE</scope>
    <source>
        <strain evidence="10">KCTC 12870</strain>
    </source>
</reference>
<dbReference type="InterPro" id="IPR020578">
    <property type="entry name" value="Aminotrans_V_PyrdxlP_BS"/>
</dbReference>
<dbReference type="PANTHER" id="PTHR43586:SF8">
    <property type="entry name" value="CYSTEINE DESULFURASE 1, CHLOROPLASTIC"/>
    <property type="match status" value="1"/>
</dbReference>
<dbReference type="InterPro" id="IPR015424">
    <property type="entry name" value="PyrdxlP-dep_Trfase"/>
</dbReference>
<sequence length="407" mass="43810">MSQWDVAQVRAEFPILGQTVNGHPLVYLDNAATSQKPRAVIERLDRYYRTENANIHRGVHALSQEATAAYEAARESVARFIGAPEARSCIFTRNATEAINLVAATWGREHIGAGDEILVSEMEHHANIVPWQMLAEQVGATVTVIPINDRGELDLDALPALLTSRTKLLALCHVSNSLGTINPVEQIIPLAKAKGITVLIDGAQSTAHFPVNVATLGCDFFVFSGHKVCGPTGIGVLWGKPDLLNAMPPYQGGGDMIDRVSFAGTTFRQIPERFEAGTPHIAGAIGLGAAAEYLMGLDQQALAAYEHELLTYATEQLQAIDGLQIYGEAAHKVSVISFTLAGIHPNDIGTMLDVDGIAIRTGHHCTMPLWARFGLEGSTRASFAFYNTLAEVDALTASLRKVQKLLG</sequence>
<comment type="function">
    <text evidence="8">Catalyzes the removal of elemental sulfur and selenium atoms from L-cysteine, L-cystine, L-selenocysteine, and L-selenocystine to produce L-alanine.</text>
</comment>
<keyword evidence="4 8" id="KW-0808">Transferase</keyword>
<dbReference type="AlphaFoldDB" id="A0A8J3DJZ9"/>
<dbReference type="EMBL" id="BMXG01000029">
    <property type="protein sequence ID" value="GHC12697.1"/>
    <property type="molecule type" value="Genomic_DNA"/>
</dbReference>
<dbReference type="InterPro" id="IPR015422">
    <property type="entry name" value="PyrdxlP-dep_Trfase_small"/>
</dbReference>
<dbReference type="Pfam" id="PF00266">
    <property type="entry name" value="Aminotran_5"/>
    <property type="match status" value="1"/>
</dbReference>
<evidence type="ECO:0000256" key="5">
    <source>
        <dbReference type="ARBA" id="ARBA00022898"/>
    </source>
</evidence>
<evidence type="ECO:0000259" key="9">
    <source>
        <dbReference type="Pfam" id="PF00266"/>
    </source>
</evidence>
<dbReference type="InterPro" id="IPR000192">
    <property type="entry name" value="Aminotrans_V_dom"/>
</dbReference>
<dbReference type="InterPro" id="IPR015421">
    <property type="entry name" value="PyrdxlP-dep_Trfase_major"/>
</dbReference>